<dbReference type="RefSeq" id="XP_020651367.2">
    <property type="nucleotide sequence ID" value="XM_020795708.2"/>
</dbReference>
<dbReference type="AlphaFoldDB" id="A0A6J0TSS0"/>
<dbReference type="InterPro" id="IPR048497">
    <property type="entry name" value="LIF-R-like_Ig-like"/>
</dbReference>
<dbReference type="KEGG" id="pvt:110080086"/>
<dbReference type="InterPro" id="IPR040817">
    <property type="entry name" value="LIFR_D2"/>
</dbReference>
<name>A0A6J0TSS0_9SAUR</name>
<proteinExistence type="predicted"/>
<dbReference type="InterPro" id="IPR036116">
    <property type="entry name" value="FN3_sf"/>
</dbReference>
<dbReference type="Gene3D" id="2.60.40.10">
    <property type="entry name" value="Immunoglobulins"/>
    <property type="match status" value="3"/>
</dbReference>
<evidence type="ECO:0000256" key="1">
    <source>
        <dbReference type="SAM" id="SignalP"/>
    </source>
</evidence>
<dbReference type="SUPFAM" id="SSF49265">
    <property type="entry name" value="Fibronectin type III"/>
    <property type="match status" value="1"/>
</dbReference>
<dbReference type="PROSITE" id="PS50853">
    <property type="entry name" value="FN3"/>
    <property type="match status" value="1"/>
</dbReference>
<dbReference type="CDD" id="cd00063">
    <property type="entry name" value="FN3"/>
    <property type="match status" value="1"/>
</dbReference>
<keyword evidence="1" id="KW-0732">Signal</keyword>
<keyword evidence="3" id="KW-1185">Reference proteome</keyword>
<reference evidence="4" key="2">
    <citation type="submission" date="2025-08" db="UniProtKB">
        <authorList>
            <consortium name="RefSeq"/>
        </authorList>
    </citation>
    <scope>IDENTIFICATION</scope>
</reference>
<feature type="domain" description="Fibronectin type-III" evidence="2">
    <location>
        <begin position="233"/>
        <end position="325"/>
    </location>
</feature>
<organism evidence="3 4">
    <name type="scientific">Pogona vitticeps</name>
    <name type="common">central bearded dragon</name>
    <dbReference type="NCBI Taxonomy" id="103695"/>
    <lineage>
        <taxon>Eukaryota</taxon>
        <taxon>Metazoa</taxon>
        <taxon>Chordata</taxon>
        <taxon>Craniata</taxon>
        <taxon>Vertebrata</taxon>
        <taxon>Euteleostomi</taxon>
        <taxon>Lepidosauria</taxon>
        <taxon>Squamata</taxon>
        <taxon>Bifurcata</taxon>
        <taxon>Unidentata</taxon>
        <taxon>Episquamata</taxon>
        <taxon>Toxicofera</taxon>
        <taxon>Iguania</taxon>
        <taxon>Acrodonta</taxon>
        <taxon>Agamidae</taxon>
        <taxon>Amphibolurinae</taxon>
        <taxon>Pogona</taxon>
    </lineage>
</organism>
<evidence type="ECO:0000313" key="3">
    <source>
        <dbReference type="Proteomes" id="UP001652642"/>
    </source>
</evidence>
<dbReference type="Proteomes" id="UP001652642">
    <property type="component" value="Chromosome 2"/>
</dbReference>
<gene>
    <name evidence="4" type="primary">LOC110080086</name>
</gene>
<accession>A0A6J0TSS0</accession>
<sequence length="325" mass="37057">MWIDQISCCLLAVLCLHILNRFATQAKALVPTTPQIHELTPDYISDTLEVKWYEGGSAFPYELNAIWEIHILHKKPLKEAARDIIQSRLTGTEKLLHWVWTSDLPFNCTDHYVRIRYCLVDHGICSEWSELAKIPGKDSGMYPIDKVVPMGTDMTFCCVWKRGESMTTINYGGCRSGHCWTETLTEQSMALHAEKVALSPSSGFNAWCLAETTEDSDESIYGTVLFVGYPPDVPKKLDCTAQNSEEIMCQWQEGRRTNLYGTRGTHYFLIEQFSGKNITCIHARRGQQHFQCNFPILTDQTKYHFTLEAYNNLGHSKASVLLEID</sequence>
<dbReference type="Pfam" id="PF17971">
    <property type="entry name" value="LIFR_D2"/>
    <property type="match status" value="1"/>
</dbReference>
<dbReference type="GeneID" id="110080086"/>
<feature type="chain" id="PRO_5046730390" evidence="1">
    <location>
        <begin position="29"/>
        <end position="325"/>
    </location>
</feature>
<evidence type="ECO:0000313" key="4">
    <source>
        <dbReference type="RefSeq" id="XP_020651367.2"/>
    </source>
</evidence>
<protein>
    <submittedName>
        <fullName evidence="4">Leukemia inhibitory factor receptor-like</fullName>
    </submittedName>
</protein>
<feature type="signal peptide" evidence="1">
    <location>
        <begin position="1"/>
        <end position="28"/>
    </location>
</feature>
<evidence type="ECO:0000259" key="2">
    <source>
        <dbReference type="PROSITE" id="PS50853"/>
    </source>
</evidence>
<reference evidence="3" key="1">
    <citation type="submission" date="2025-05" db="UniProtKB">
        <authorList>
            <consortium name="RefSeq"/>
        </authorList>
    </citation>
    <scope>NUCLEOTIDE SEQUENCE [LARGE SCALE GENOMIC DNA]</scope>
</reference>
<dbReference type="InterPro" id="IPR003961">
    <property type="entry name" value="FN3_dom"/>
</dbReference>
<dbReference type="InParanoid" id="A0A6J0TSS0"/>
<dbReference type="InterPro" id="IPR013783">
    <property type="entry name" value="Ig-like_fold"/>
</dbReference>
<dbReference type="Pfam" id="PF25552">
    <property type="entry name" value="LIFR_D4"/>
    <property type="match status" value="1"/>
</dbReference>
<dbReference type="Pfam" id="PF21177">
    <property type="entry name" value="LIF-R_Ig-like"/>
    <property type="match status" value="1"/>
</dbReference>
<dbReference type="OrthoDB" id="6382334at2759"/>